<sequence>MNIQKLNVFISLVETRKMTDTAKSLGLSTPTVSFHIKSLENDYGIKLFRTNAGGYRLTDAGEMLYHYAKQLSQTNQALEKSVADYKNGEKGSLKLGASGVPAQLFMPELIHQLAERYPKVKVSLDVKTAPDIERRLLLQELDCGLIMETGNKEQDLLYEPITSDKIVLAFSKDHSFNGKISLEENDLYNQTLLVHRLSSSTGRFSQSWLQEKKLRMEMIQLDSVSTIIKMLSYGKAVALISKRLIEKEAHLSYIEFQNQDLERQIHFVYHRNLWISGPFQYFQELVRALKKELAQNVNRIG</sequence>
<dbReference type="InterPro" id="IPR000847">
    <property type="entry name" value="LysR_HTH_N"/>
</dbReference>
<comment type="similarity">
    <text evidence="1">Belongs to the LysR transcriptional regulatory family.</text>
</comment>
<keyword evidence="2" id="KW-0805">Transcription regulation</keyword>
<keyword evidence="3" id="KW-0238">DNA-binding</keyword>
<dbReference type="AlphaFoldDB" id="A0A923L828"/>
<proteinExistence type="inferred from homology"/>
<keyword evidence="7" id="KW-1185">Reference proteome</keyword>
<dbReference type="Gene3D" id="1.10.10.10">
    <property type="entry name" value="Winged helix-like DNA-binding domain superfamily/Winged helix DNA-binding domain"/>
    <property type="match status" value="1"/>
</dbReference>
<gene>
    <name evidence="6" type="ORF">H8S33_15965</name>
</gene>
<dbReference type="Proteomes" id="UP000637359">
    <property type="component" value="Unassembled WGS sequence"/>
</dbReference>
<evidence type="ECO:0000259" key="5">
    <source>
        <dbReference type="PROSITE" id="PS50931"/>
    </source>
</evidence>
<dbReference type="GO" id="GO:0000976">
    <property type="term" value="F:transcription cis-regulatory region binding"/>
    <property type="evidence" value="ECO:0007669"/>
    <property type="project" value="TreeGrafter"/>
</dbReference>
<dbReference type="InterPro" id="IPR036390">
    <property type="entry name" value="WH_DNA-bd_sf"/>
</dbReference>
<dbReference type="PANTHER" id="PTHR30126">
    <property type="entry name" value="HTH-TYPE TRANSCRIPTIONAL REGULATOR"/>
    <property type="match status" value="1"/>
</dbReference>
<dbReference type="InterPro" id="IPR005119">
    <property type="entry name" value="LysR_subst-bd"/>
</dbReference>
<accession>A0A923L828</accession>
<evidence type="ECO:0000256" key="3">
    <source>
        <dbReference type="ARBA" id="ARBA00023125"/>
    </source>
</evidence>
<dbReference type="GO" id="GO:0003700">
    <property type="term" value="F:DNA-binding transcription factor activity"/>
    <property type="evidence" value="ECO:0007669"/>
    <property type="project" value="InterPro"/>
</dbReference>
<dbReference type="Pfam" id="PF00126">
    <property type="entry name" value="HTH_1"/>
    <property type="match status" value="1"/>
</dbReference>
<dbReference type="SUPFAM" id="SSF46785">
    <property type="entry name" value="Winged helix' DNA-binding domain"/>
    <property type="match status" value="1"/>
</dbReference>
<comment type="caution">
    <text evidence="6">The sequence shown here is derived from an EMBL/GenBank/DDBJ whole genome shotgun (WGS) entry which is preliminary data.</text>
</comment>
<evidence type="ECO:0000256" key="2">
    <source>
        <dbReference type="ARBA" id="ARBA00023015"/>
    </source>
</evidence>
<reference evidence="6" key="1">
    <citation type="submission" date="2020-08" db="EMBL/GenBank/DDBJ databases">
        <title>Genome public.</title>
        <authorList>
            <person name="Liu C."/>
            <person name="Sun Q."/>
        </authorList>
    </citation>
    <scope>NUCLEOTIDE SEQUENCE</scope>
    <source>
        <strain evidence="6">BX22</strain>
    </source>
</reference>
<dbReference type="SUPFAM" id="SSF53850">
    <property type="entry name" value="Periplasmic binding protein-like II"/>
    <property type="match status" value="1"/>
</dbReference>
<dbReference type="PANTHER" id="PTHR30126:SF39">
    <property type="entry name" value="HTH-TYPE TRANSCRIPTIONAL REGULATOR CYSL"/>
    <property type="match status" value="1"/>
</dbReference>
<dbReference type="InterPro" id="IPR036388">
    <property type="entry name" value="WH-like_DNA-bd_sf"/>
</dbReference>
<feature type="domain" description="HTH lysR-type" evidence="5">
    <location>
        <begin position="1"/>
        <end position="58"/>
    </location>
</feature>
<evidence type="ECO:0000313" key="6">
    <source>
        <dbReference type="EMBL" id="MBC5638277.1"/>
    </source>
</evidence>
<dbReference type="PROSITE" id="PS50931">
    <property type="entry name" value="HTH_LYSR"/>
    <property type="match status" value="1"/>
</dbReference>
<keyword evidence="4" id="KW-0804">Transcription</keyword>
<organism evidence="6 7">
    <name type="scientific">Ornithinibacillus hominis</name>
    <dbReference type="NCBI Taxonomy" id="2763055"/>
    <lineage>
        <taxon>Bacteria</taxon>
        <taxon>Bacillati</taxon>
        <taxon>Bacillota</taxon>
        <taxon>Bacilli</taxon>
        <taxon>Bacillales</taxon>
        <taxon>Bacillaceae</taxon>
        <taxon>Ornithinibacillus</taxon>
    </lineage>
</organism>
<name>A0A923L828_9BACI</name>
<protein>
    <submittedName>
        <fullName evidence="6">LysR family transcriptional regulator</fullName>
    </submittedName>
</protein>
<dbReference type="EMBL" id="JACOOL010000014">
    <property type="protein sequence ID" value="MBC5638277.1"/>
    <property type="molecule type" value="Genomic_DNA"/>
</dbReference>
<dbReference type="RefSeq" id="WP_186870987.1">
    <property type="nucleotide sequence ID" value="NZ_JACOOL010000014.1"/>
</dbReference>
<dbReference type="Gene3D" id="3.40.190.290">
    <property type="match status" value="1"/>
</dbReference>
<dbReference type="Pfam" id="PF03466">
    <property type="entry name" value="LysR_substrate"/>
    <property type="match status" value="1"/>
</dbReference>
<dbReference type="CDD" id="cd05466">
    <property type="entry name" value="PBP2_LTTR_substrate"/>
    <property type="match status" value="1"/>
</dbReference>
<evidence type="ECO:0000313" key="7">
    <source>
        <dbReference type="Proteomes" id="UP000637359"/>
    </source>
</evidence>
<evidence type="ECO:0000256" key="4">
    <source>
        <dbReference type="ARBA" id="ARBA00023163"/>
    </source>
</evidence>
<evidence type="ECO:0000256" key="1">
    <source>
        <dbReference type="ARBA" id="ARBA00009437"/>
    </source>
</evidence>